<sequence length="297" mass="31560">MEGLNKQQLILLALLVSFVTSVATGIVTVSLMDQAPQGITQTINRVVEKTIERVVTEPQKQTASVITKETVVVKADDMVIEAIEKNQESVVRIQEKTGDGHVGFAGLGLIVSRDGFLAADIGIAYRKADGAGNAIAETYQALFPNGRVFPLNIAYSDQNAGLIFFQVLLQEKEKGVYRLVMPQFNLGDLKLGQAVVALSGADSDAVSTGIISNLVERTAAKPSDGSTTTPQTFKELIAIKTDIRSTELVSGSILLNLSGEVIGFSAGALSGNRNTFLSIRKVFDVFSKIPASATGSL</sequence>
<comment type="caution">
    <text evidence="1">The sequence shown here is derived from an EMBL/GenBank/DDBJ whole genome shotgun (WGS) entry which is preliminary data.</text>
</comment>
<dbReference type="Gene3D" id="2.40.10.120">
    <property type="match status" value="1"/>
</dbReference>
<accession>A0A1G2MHA9</accession>
<evidence type="ECO:0000313" key="1">
    <source>
        <dbReference type="EMBL" id="OHA23223.1"/>
    </source>
</evidence>
<organism evidence="1 2">
    <name type="scientific">Candidatus Taylorbacteria bacterium RIFCSPHIGHO2_02_49_25</name>
    <dbReference type="NCBI Taxonomy" id="1802305"/>
    <lineage>
        <taxon>Bacteria</taxon>
        <taxon>Candidatus Tayloriibacteriota</taxon>
    </lineage>
</organism>
<proteinExistence type="predicted"/>
<dbReference type="EMBL" id="MHRJ01000013">
    <property type="protein sequence ID" value="OHA23223.1"/>
    <property type="molecule type" value="Genomic_DNA"/>
</dbReference>
<dbReference type="SUPFAM" id="SSF50494">
    <property type="entry name" value="Trypsin-like serine proteases"/>
    <property type="match status" value="1"/>
</dbReference>
<dbReference type="Proteomes" id="UP000176493">
    <property type="component" value="Unassembled WGS sequence"/>
</dbReference>
<evidence type="ECO:0008006" key="3">
    <source>
        <dbReference type="Google" id="ProtNLM"/>
    </source>
</evidence>
<name>A0A1G2MHA9_9BACT</name>
<gene>
    <name evidence="1" type="ORF">A2W52_02570</name>
</gene>
<protein>
    <recommendedName>
        <fullName evidence="3">Serine protease</fullName>
    </recommendedName>
</protein>
<dbReference type="Pfam" id="PF13365">
    <property type="entry name" value="Trypsin_2"/>
    <property type="match status" value="1"/>
</dbReference>
<dbReference type="InterPro" id="IPR009003">
    <property type="entry name" value="Peptidase_S1_PA"/>
</dbReference>
<reference evidence="1 2" key="1">
    <citation type="journal article" date="2016" name="Nat. Commun.">
        <title>Thousands of microbial genomes shed light on interconnected biogeochemical processes in an aquifer system.</title>
        <authorList>
            <person name="Anantharaman K."/>
            <person name="Brown C.T."/>
            <person name="Hug L.A."/>
            <person name="Sharon I."/>
            <person name="Castelle C.J."/>
            <person name="Probst A.J."/>
            <person name="Thomas B.C."/>
            <person name="Singh A."/>
            <person name="Wilkins M.J."/>
            <person name="Karaoz U."/>
            <person name="Brodie E.L."/>
            <person name="Williams K.H."/>
            <person name="Hubbard S.S."/>
            <person name="Banfield J.F."/>
        </authorList>
    </citation>
    <scope>NUCLEOTIDE SEQUENCE [LARGE SCALE GENOMIC DNA]</scope>
</reference>
<dbReference type="AlphaFoldDB" id="A0A1G2MHA9"/>
<evidence type="ECO:0000313" key="2">
    <source>
        <dbReference type="Proteomes" id="UP000176493"/>
    </source>
</evidence>